<reference evidence="1" key="1">
    <citation type="submission" date="2021-12" db="EMBL/GenBank/DDBJ databases">
        <authorList>
            <person name="Zaccaron A."/>
            <person name="Stergiopoulos I."/>
        </authorList>
    </citation>
    <scope>NUCLEOTIDE SEQUENCE</scope>
    <source>
        <strain evidence="1">Race5_Kim</strain>
    </source>
</reference>
<accession>A0A9Q8PG30</accession>
<evidence type="ECO:0000313" key="2">
    <source>
        <dbReference type="Proteomes" id="UP000756132"/>
    </source>
</evidence>
<dbReference type="RefSeq" id="XP_047766136.1">
    <property type="nucleotide sequence ID" value="XM_047908148.1"/>
</dbReference>
<dbReference type="InterPro" id="IPR032710">
    <property type="entry name" value="NTF2-like_dom_sf"/>
</dbReference>
<dbReference type="AlphaFoldDB" id="A0A9Q8PG30"/>
<keyword evidence="2" id="KW-1185">Reference proteome</keyword>
<dbReference type="Proteomes" id="UP000756132">
    <property type="component" value="Chromosome 9"/>
</dbReference>
<protein>
    <submittedName>
        <fullName evidence="1">Uncharacterized protein</fullName>
    </submittedName>
</protein>
<evidence type="ECO:0000313" key="1">
    <source>
        <dbReference type="EMBL" id="UJO21770.1"/>
    </source>
</evidence>
<dbReference type="SUPFAM" id="SSF54427">
    <property type="entry name" value="NTF2-like"/>
    <property type="match status" value="1"/>
</dbReference>
<name>A0A9Q8PG30_PASFU</name>
<dbReference type="OrthoDB" id="3624217at2759"/>
<dbReference type="KEGG" id="ffu:CLAFUR5_09000"/>
<sequence length="155" mass="17657">MPSELTQKPKVTDKSFSSTAAYLEYLSTTVMESHALTDMSILRDYLAPDFEMVDETIHNCPVPPSSNLEDHLRNTAIFKKQNPGWRVFICNVNCSMVKGANTAEVWMTCRGCDNPDDSMFNRESVSVLHWRRRREDGGWVCYRHSGIRGGGDFFP</sequence>
<dbReference type="GeneID" id="71988878"/>
<reference evidence="1" key="2">
    <citation type="journal article" date="2022" name="Microb. Genom.">
        <title>A chromosome-scale genome assembly of the tomato pathogen Cladosporium fulvum reveals a compartmentalized genome architecture and the presence of a dispensable chromosome.</title>
        <authorList>
            <person name="Zaccaron A.Z."/>
            <person name="Chen L.H."/>
            <person name="Samaras A."/>
            <person name="Stergiopoulos I."/>
        </authorList>
    </citation>
    <scope>NUCLEOTIDE SEQUENCE</scope>
    <source>
        <strain evidence="1">Race5_Kim</strain>
    </source>
</reference>
<dbReference type="EMBL" id="CP090171">
    <property type="protein sequence ID" value="UJO21770.1"/>
    <property type="molecule type" value="Genomic_DNA"/>
</dbReference>
<gene>
    <name evidence="1" type="ORF">CLAFUR5_09000</name>
</gene>
<organism evidence="1 2">
    <name type="scientific">Passalora fulva</name>
    <name type="common">Tomato leaf mold</name>
    <name type="synonym">Cladosporium fulvum</name>
    <dbReference type="NCBI Taxonomy" id="5499"/>
    <lineage>
        <taxon>Eukaryota</taxon>
        <taxon>Fungi</taxon>
        <taxon>Dikarya</taxon>
        <taxon>Ascomycota</taxon>
        <taxon>Pezizomycotina</taxon>
        <taxon>Dothideomycetes</taxon>
        <taxon>Dothideomycetidae</taxon>
        <taxon>Mycosphaerellales</taxon>
        <taxon>Mycosphaerellaceae</taxon>
        <taxon>Fulvia</taxon>
    </lineage>
</organism>
<proteinExistence type="predicted"/>